<protein>
    <recommendedName>
        <fullName evidence="4">Cytochrome B561</fullName>
    </recommendedName>
</protein>
<dbReference type="STRING" id="276.THFILI_07980"/>
<sequence>MELYPLLLSLHNLVRWLVLLSGLLSLYALWRGLPTARVYASGFAHAFTFQLLLGLLLQWQSPLLAPAYQNLALARESRELSFFLMEHWVGMLLALGLAHAARAQVGKNPRRALGFTLAALALTLLSIPWWRPLLRV</sequence>
<organism evidence="2 3">
    <name type="scientific">Thermus filiformis</name>
    <dbReference type="NCBI Taxonomy" id="276"/>
    <lineage>
        <taxon>Bacteria</taxon>
        <taxon>Thermotogati</taxon>
        <taxon>Deinococcota</taxon>
        <taxon>Deinococci</taxon>
        <taxon>Thermales</taxon>
        <taxon>Thermaceae</taxon>
        <taxon>Thermus</taxon>
    </lineage>
</organism>
<dbReference type="Proteomes" id="UP000030364">
    <property type="component" value="Unassembled WGS sequence"/>
</dbReference>
<keyword evidence="1" id="KW-0812">Transmembrane</keyword>
<feature type="transmembrane region" description="Helical" evidence="1">
    <location>
        <begin position="112"/>
        <end position="130"/>
    </location>
</feature>
<accession>A0A0A2XBD5</accession>
<dbReference type="PATRIC" id="fig|276.5.peg.696"/>
<keyword evidence="3" id="KW-1185">Reference proteome</keyword>
<feature type="transmembrane region" description="Helical" evidence="1">
    <location>
        <begin position="80"/>
        <end position="100"/>
    </location>
</feature>
<keyword evidence="1" id="KW-0472">Membrane</keyword>
<gene>
    <name evidence="2" type="ORF">THFILI_07980</name>
</gene>
<keyword evidence="1" id="KW-1133">Transmembrane helix</keyword>
<evidence type="ECO:0000313" key="2">
    <source>
        <dbReference type="EMBL" id="KGQ22489.1"/>
    </source>
</evidence>
<dbReference type="AlphaFoldDB" id="A0A0A2XBD5"/>
<feature type="transmembrane region" description="Helical" evidence="1">
    <location>
        <begin position="13"/>
        <end position="30"/>
    </location>
</feature>
<comment type="caution">
    <text evidence="2">The sequence shown here is derived from an EMBL/GenBank/DDBJ whole genome shotgun (WGS) entry which is preliminary data.</text>
</comment>
<evidence type="ECO:0000256" key="1">
    <source>
        <dbReference type="SAM" id="Phobius"/>
    </source>
</evidence>
<dbReference type="RefSeq" id="WP_038062445.1">
    <property type="nucleotide sequence ID" value="NZ_JPSL02000039.1"/>
</dbReference>
<proteinExistence type="predicted"/>
<feature type="transmembrane region" description="Helical" evidence="1">
    <location>
        <begin position="42"/>
        <end position="60"/>
    </location>
</feature>
<name>A0A0A2XBD5_THEFI</name>
<reference evidence="2 3" key="1">
    <citation type="journal article" date="2015" name="Genome Announc.">
        <title>Draft Genome Sequence of the Thermophile Thermus filiformis ATCC 43280, Producer of Carotenoid-(Di)glucoside-Branched Fatty Acid (Di)esters and Source of Hyperthermostable Enzymes of Biotechnological Interest.</title>
        <authorList>
            <person name="Mandelli F."/>
            <person name="Oliveira Ramires B."/>
            <person name="Couger M.B."/>
            <person name="Paixao D.A."/>
            <person name="Camilo C.M."/>
            <person name="Polikarpov I."/>
            <person name="Prade R."/>
            <person name="Riano-Pachon D.M."/>
            <person name="Squina F.M."/>
        </authorList>
    </citation>
    <scope>NUCLEOTIDE SEQUENCE [LARGE SCALE GENOMIC DNA]</scope>
    <source>
        <strain evidence="2 3">ATCC 43280</strain>
    </source>
</reference>
<evidence type="ECO:0000313" key="3">
    <source>
        <dbReference type="Proteomes" id="UP000030364"/>
    </source>
</evidence>
<dbReference type="EMBL" id="JPSL02000039">
    <property type="protein sequence ID" value="KGQ22489.1"/>
    <property type="molecule type" value="Genomic_DNA"/>
</dbReference>
<evidence type="ECO:0008006" key="4">
    <source>
        <dbReference type="Google" id="ProtNLM"/>
    </source>
</evidence>